<keyword evidence="2" id="KW-1133">Transmembrane helix</keyword>
<evidence type="ECO:0000256" key="1">
    <source>
        <dbReference type="SAM" id="MobiDB-lite"/>
    </source>
</evidence>
<gene>
    <name evidence="4" type="ORF">DFH08DRAFT_783872</name>
</gene>
<dbReference type="EMBL" id="JARIHO010000029">
    <property type="protein sequence ID" value="KAJ7337503.1"/>
    <property type="molecule type" value="Genomic_DNA"/>
</dbReference>
<dbReference type="Pfam" id="PF12051">
    <property type="entry name" value="DUF3533"/>
    <property type="match status" value="1"/>
</dbReference>
<feature type="transmembrane region" description="Helical" evidence="2">
    <location>
        <begin position="294"/>
        <end position="313"/>
    </location>
</feature>
<proteinExistence type="predicted"/>
<feature type="compositionally biased region" description="Polar residues" evidence="1">
    <location>
        <begin position="12"/>
        <end position="25"/>
    </location>
</feature>
<keyword evidence="5" id="KW-1185">Reference proteome</keyword>
<dbReference type="PANTHER" id="PTHR34814:SF1">
    <property type="entry name" value="NITROSOGUANIDINE RESISTANCE PROTEIN SNG1"/>
    <property type="match status" value="1"/>
</dbReference>
<dbReference type="InterPro" id="IPR053001">
    <property type="entry name" value="MNNG_permease-like"/>
</dbReference>
<feature type="region of interest" description="Disordered" evidence="1">
    <location>
        <begin position="1"/>
        <end position="25"/>
    </location>
</feature>
<feature type="transmembrane region" description="Helical" evidence="2">
    <location>
        <begin position="413"/>
        <end position="437"/>
    </location>
</feature>
<feature type="transmembrane region" description="Helical" evidence="2">
    <location>
        <begin position="325"/>
        <end position="348"/>
    </location>
</feature>
<evidence type="ECO:0000256" key="2">
    <source>
        <dbReference type="SAM" id="Phobius"/>
    </source>
</evidence>
<evidence type="ECO:0000313" key="5">
    <source>
        <dbReference type="Proteomes" id="UP001218218"/>
    </source>
</evidence>
<dbReference type="PANTHER" id="PTHR34814">
    <property type="entry name" value="NITROSOGUANIDINE RESISTANCE PROTEIN SNG1"/>
    <property type="match status" value="1"/>
</dbReference>
<evidence type="ECO:0000313" key="4">
    <source>
        <dbReference type="EMBL" id="KAJ7337503.1"/>
    </source>
</evidence>
<comment type="caution">
    <text evidence="4">The sequence shown here is derived from an EMBL/GenBank/DDBJ whole genome shotgun (WGS) entry which is preliminary data.</text>
</comment>
<organism evidence="4 5">
    <name type="scientific">Mycena albidolilacea</name>
    <dbReference type="NCBI Taxonomy" id="1033008"/>
    <lineage>
        <taxon>Eukaryota</taxon>
        <taxon>Fungi</taxon>
        <taxon>Dikarya</taxon>
        <taxon>Basidiomycota</taxon>
        <taxon>Agaricomycotina</taxon>
        <taxon>Agaricomycetes</taxon>
        <taxon>Agaricomycetidae</taxon>
        <taxon>Agaricales</taxon>
        <taxon>Marasmiineae</taxon>
        <taxon>Mycenaceae</taxon>
        <taxon>Mycena</taxon>
    </lineage>
</organism>
<evidence type="ECO:0000259" key="3">
    <source>
        <dbReference type="Pfam" id="PF12051"/>
    </source>
</evidence>
<protein>
    <recommendedName>
        <fullName evidence="3">DUF3533 domain-containing protein</fullName>
    </recommendedName>
</protein>
<dbReference type="Proteomes" id="UP001218218">
    <property type="component" value="Unassembled WGS sequence"/>
</dbReference>
<dbReference type="InterPro" id="IPR022703">
    <property type="entry name" value="DUF3533"/>
</dbReference>
<feature type="transmembrane region" description="Helical" evidence="2">
    <location>
        <begin position="250"/>
        <end position="273"/>
    </location>
</feature>
<name>A0AAD7ENH1_9AGAR</name>
<feature type="transmembrane region" description="Helical" evidence="2">
    <location>
        <begin position="54"/>
        <end position="78"/>
    </location>
</feature>
<keyword evidence="2" id="KW-0812">Transmembrane</keyword>
<reference evidence="4" key="1">
    <citation type="submission" date="2023-03" db="EMBL/GenBank/DDBJ databases">
        <title>Massive genome expansion in bonnet fungi (Mycena s.s.) driven by repeated elements and novel gene families across ecological guilds.</title>
        <authorList>
            <consortium name="Lawrence Berkeley National Laboratory"/>
            <person name="Harder C.B."/>
            <person name="Miyauchi S."/>
            <person name="Viragh M."/>
            <person name="Kuo A."/>
            <person name="Thoen E."/>
            <person name="Andreopoulos B."/>
            <person name="Lu D."/>
            <person name="Skrede I."/>
            <person name="Drula E."/>
            <person name="Henrissat B."/>
            <person name="Morin E."/>
            <person name="Kohler A."/>
            <person name="Barry K."/>
            <person name="LaButti K."/>
            <person name="Morin E."/>
            <person name="Salamov A."/>
            <person name="Lipzen A."/>
            <person name="Mereny Z."/>
            <person name="Hegedus B."/>
            <person name="Baldrian P."/>
            <person name="Stursova M."/>
            <person name="Weitz H."/>
            <person name="Taylor A."/>
            <person name="Grigoriev I.V."/>
            <person name="Nagy L.G."/>
            <person name="Martin F."/>
            <person name="Kauserud H."/>
        </authorList>
    </citation>
    <scope>NUCLEOTIDE SEQUENCE</scope>
    <source>
        <strain evidence="4">CBHHK002</strain>
    </source>
</reference>
<dbReference type="GO" id="GO:0016020">
    <property type="term" value="C:membrane"/>
    <property type="evidence" value="ECO:0007669"/>
    <property type="project" value="TreeGrafter"/>
</dbReference>
<sequence length="451" mass="49514">MEKLADRIPSRAASQTPSETTAQDASLSTSQGFSAPFSGHFLDKSPDAVTARAIYLKTLFGGVGALTVVIFAVFSIYWGSVWRTPHHALPGWIVDFDGGPVGQSISSALSGINPGTNGIAWQVVSASQFPEGISQVQNAIVQEKTWYAVIINSGASTSLSTAVAAVDASYNSSLAITFMGSEARNENIYRAHSRIVAGQLDAITHQFTLQFLKNISSSTTVETLLSTTPQLVARPIYYTTDNLRPFDVPVASAVTLVGLIYLLTLSHFIVMIAASAREVAGLENNLTLGSLIRVRLVTSFVVYFFISLFYTLLNRAFQLPFDRNFGSAGLVIFWMLNWIGMLACGLGLEAMITLLNTRFISFFLILWIITNVSVSVFPLQVLPHIYHYGYAFPFYNILRAVRSIVFRTKNDVGLNFGVLFAWVVLSCITIPLFQWFMRRRLVVPLGNTVNS</sequence>
<accession>A0AAD7ENH1</accession>
<keyword evidence="2" id="KW-0472">Membrane</keyword>
<feature type="transmembrane region" description="Helical" evidence="2">
    <location>
        <begin position="385"/>
        <end position="401"/>
    </location>
</feature>
<feature type="transmembrane region" description="Helical" evidence="2">
    <location>
        <begin position="360"/>
        <end position="379"/>
    </location>
</feature>
<feature type="domain" description="DUF3533" evidence="3">
    <location>
        <begin position="66"/>
        <end position="427"/>
    </location>
</feature>
<dbReference type="AlphaFoldDB" id="A0AAD7ENH1"/>